<evidence type="ECO:0000256" key="1">
    <source>
        <dbReference type="ARBA" id="ARBA00010333"/>
    </source>
</evidence>
<dbReference type="GO" id="GO:0005576">
    <property type="term" value="C:extracellular region"/>
    <property type="evidence" value="ECO:0007669"/>
    <property type="project" value="TreeGrafter"/>
</dbReference>
<evidence type="ECO:0000256" key="4">
    <source>
        <dbReference type="SAM" id="SignalP"/>
    </source>
</evidence>
<dbReference type="InterPro" id="IPR001320">
    <property type="entry name" value="Iontro_rcpt_C"/>
</dbReference>
<feature type="domain" description="Ionotropic glutamate receptor C-terminal" evidence="6">
    <location>
        <begin position="44"/>
        <end position="266"/>
    </location>
</feature>
<feature type="domain" description="Solute-binding protein family 3/N-terminal" evidence="5">
    <location>
        <begin position="44"/>
        <end position="267"/>
    </location>
</feature>
<dbReference type="PANTHER" id="PTHR30085">
    <property type="entry name" value="AMINO ACID ABC TRANSPORTER PERMEASE"/>
    <property type="match status" value="1"/>
</dbReference>
<dbReference type="GO" id="GO:0015276">
    <property type="term" value="F:ligand-gated monoatomic ion channel activity"/>
    <property type="evidence" value="ECO:0007669"/>
    <property type="project" value="InterPro"/>
</dbReference>
<evidence type="ECO:0000313" key="8">
    <source>
        <dbReference type="Proteomes" id="UP000886856"/>
    </source>
</evidence>
<dbReference type="PANTHER" id="PTHR30085:SF6">
    <property type="entry name" value="ABC TRANSPORTER GLUTAMINE-BINDING PROTEIN GLNH"/>
    <property type="match status" value="1"/>
</dbReference>
<dbReference type="Proteomes" id="UP000886856">
    <property type="component" value="Unassembled WGS sequence"/>
</dbReference>
<proteinExistence type="inferred from homology"/>
<evidence type="ECO:0000259" key="5">
    <source>
        <dbReference type="SMART" id="SM00062"/>
    </source>
</evidence>
<reference evidence="7" key="2">
    <citation type="submission" date="2021-04" db="EMBL/GenBank/DDBJ databases">
        <authorList>
            <person name="Gilroy R."/>
        </authorList>
    </citation>
    <scope>NUCLEOTIDE SEQUENCE</scope>
    <source>
        <strain evidence="7">CHK171-505</strain>
    </source>
</reference>
<name>A0A9D2KYC6_9LACT</name>
<accession>A0A9D2KYC6</accession>
<organism evidence="7 8">
    <name type="scientific">Candidatus Jeotgalibaca merdavium</name>
    <dbReference type="NCBI Taxonomy" id="2838627"/>
    <lineage>
        <taxon>Bacteria</taxon>
        <taxon>Bacillati</taxon>
        <taxon>Bacillota</taxon>
        <taxon>Bacilli</taxon>
        <taxon>Lactobacillales</taxon>
        <taxon>Carnobacteriaceae</taxon>
        <taxon>Jeotgalibaca</taxon>
    </lineage>
</organism>
<dbReference type="GO" id="GO:0006865">
    <property type="term" value="P:amino acid transport"/>
    <property type="evidence" value="ECO:0007669"/>
    <property type="project" value="TreeGrafter"/>
</dbReference>
<dbReference type="PROSITE" id="PS51257">
    <property type="entry name" value="PROKAR_LIPOPROTEIN"/>
    <property type="match status" value="1"/>
</dbReference>
<dbReference type="InterPro" id="IPR001638">
    <property type="entry name" value="Solute-binding_3/MltF_N"/>
</dbReference>
<dbReference type="InterPro" id="IPR051455">
    <property type="entry name" value="Bact_solute-bind_prot3"/>
</dbReference>
<keyword evidence="3 4" id="KW-0732">Signal</keyword>
<feature type="signal peptide" evidence="4">
    <location>
        <begin position="1"/>
        <end position="21"/>
    </location>
</feature>
<evidence type="ECO:0000256" key="3">
    <source>
        <dbReference type="ARBA" id="ARBA00022729"/>
    </source>
</evidence>
<evidence type="ECO:0000313" key="7">
    <source>
        <dbReference type="EMBL" id="HJA89926.1"/>
    </source>
</evidence>
<dbReference type="SMART" id="SM00062">
    <property type="entry name" value="PBPb"/>
    <property type="match status" value="1"/>
</dbReference>
<evidence type="ECO:0000259" key="6">
    <source>
        <dbReference type="SMART" id="SM00079"/>
    </source>
</evidence>
<evidence type="ECO:0000256" key="2">
    <source>
        <dbReference type="ARBA" id="ARBA00022448"/>
    </source>
</evidence>
<feature type="chain" id="PRO_5039130767" evidence="4">
    <location>
        <begin position="22"/>
        <end position="281"/>
    </location>
</feature>
<dbReference type="SUPFAM" id="SSF53850">
    <property type="entry name" value="Periplasmic binding protein-like II"/>
    <property type="match status" value="1"/>
</dbReference>
<dbReference type="EMBL" id="DWYW01000084">
    <property type="protein sequence ID" value="HJA89926.1"/>
    <property type="molecule type" value="Genomic_DNA"/>
</dbReference>
<dbReference type="Gene3D" id="3.40.190.10">
    <property type="entry name" value="Periplasmic binding protein-like II"/>
    <property type="match status" value="2"/>
</dbReference>
<dbReference type="Pfam" id="PF00497">
    <property type="entry name" value="SBP_bac_3"/>
    <property type="match status" value="1"/>
</dbReference>
<protein>
    <submittedName>
        <fullName evidence="7">Glutamate ABC transporter substrate-binding protein</fullName>
    </submittedName>
</protein>
<dbReference type="GO" id="GO:0030288">
    <property type="term" value="C:outer membrane-bounded periplasmic space"/>
    <property type="evidence" value="ECO:0007669"/>
    <property type="project" value="TreeGrafter"/>
</dbReference>
<sequence length="281" mass="30893">MNKWFRSYKPVLLAVMMVVLAGCTSTNLAERDILERIEESPSQKIVWGVKADTNLFGLYNIAESEIQGFDIDIAKAITDVITGDEANAEFIEVTSKTRIPLIKNGNIDAIIATMTISEERLKQVNFSEVYFAAGQSLLVPENSEINSVTDLTADHTVIAVKGSTSAINIREYSPNANIIELENYSEAFTALQSGQGDAVTTDNAILLGMMADSPGYRLAGEPFTNEPYGIAINHGQEDFLDAVNDALLTLIENGRYAEIFHHWFPSEELPDLGWAVPVQKD</sequence>
<keyword evidence="2" id="KW-0813">Transport</keyword>
<comment type="similarity">
    <text evidence="1">Belongs to the bacterial solute-binding protein 3 family.</text>
</comment>
<dbReference type="SMART" id="SM00079">
    <property type="entry name" value="PBPe"/>
    <property type="match status" value="1"/>
</dbReference>
<reference evidence="7" key="1">
    <citation type="journal article" date="2021" name="PeerJ">
        <title>Extensive microbial diversity within the chicken gut microbiome revealed by metagenomics and culture.</title>
        <authorList>
            <person name="Gilroy R."/>
            <person name="Ravi A."/>
            <person name="Getino M."/>
            <person name="Pursley I."/>
            <person name="Horton D.L."/>
            <person name="Alikhan N.F."/>
            <person name="Baker D."/>
            <person name="Gharbi K."/>
            <person name="Hall N."/>
            <person name="Watson M."/>
            <person name="Adriaenssens E.M."/>
            <person name="Foster-Nyarko E."/>
            <person name="Jarju S."/>
            <person name="Secka A."/>
            <person name="Antonio M."/>
            <person name="Oren A."/>
            <person name="Chaudhuri R.R."/>
            <person name="La Ragione R."/>
            <person name="Hildebrand F."/>
            <person name="Pallen M.J."/>
        </authorList>
    </citation>
    <scope>NUCLEOTIDE SEQUENCE</scope>
    <source>
        <strain evidence="7">CHK171-505</strain>
    </source>
</reference>
<comment type="caution">
    <text evidence="7">The sequence shown here is derived from an EMBL/GenBank/DDBJ whole genome shotgun (WGS) entry which is preliminary data.</text>
</comment>
<dbReference type="AlphaFoldDB" id="A0A9D2KYC6"/>
<dbReference type="GO" id="GO:0016020">
    <property type="term" value="C:membrane"/>
    <property type="evidence" value="ECO:0007669"/>
    <property type="project" value="InterPro"/>
</dbReference>
<dbReference type="CDD" id="cd13690">
    <property type="entry name" value="PBP2_GluB"/>
    <property type="match status" value="1"/>
</dbReference>
<gene>
    <name evidence="7" type="ORF">H9948_03960</name>
</gene>